<feature type="domain" description="WsaF C-terminal" evidence="1">
    <location>
        <begin position="166"/>
        <end position="293"/>
    </location>
</feature>
<dbReference type="Proteomes" id="UP000182975">
    <property type="component" value="Unassembled WGS sequence"/>
</dbReference>
<dbReference type="Gene3D" id="3.40.50.11090">
    <property type="match status" value="1"/>
</dbReference>
<name>A0A1H8PUM0_9ACTN</name>
<dbReference type="AlphaFoldDB" id="A0A1H8PUM0"/>
<evidence type="ECO:0000259" key="1">
    <source>
        <dbReference type="Pfam" id="PF22772"/>
    </source>
</evidence>
<organism evidence="2 3">
    <name type="scientific">Denitrobacterium detoxificans</name>
    <dbReference type="NCBI Taxonomy" id="79604"/>
    <lineage>
        <taxon>Bacteria</taxon>
        <taxon>Bacillati</taxon>
        <taxon>Actinomycetota</taxon>
        <taxon>Coriobacteriia</taxon>
        <taxon>Eggerthellales</taxon>
        <taxon>Eggerthellaceae</taxon>
        <taxon>Denitrobacterium</taxon>
    </lineage>
</organism>
<reference evidence="3" key="1">
    <citation type="submission" date="2016-10" db="EMBL/GenBank/DDBJ databases">
        <authorList>
            <person name="Varghese N."/>
        </authorList>
    </citation>
    <scope>NUCLEOTIDE SEQUENCE [LARGE SCALE GENOMIC DNA]</scope>
    <source>
        <strain evidence="3">DSM 21843</strain>
    </source>
</reference>
<dbReference type="GO" id="GO:0016740">
    <property type="term" value="F:transferase activity"/>
    <property type="evidence" value="ECO:0007669"/>
    <property type="project" value="UniProtKB-KW"/>
</dbReference>
<gene>
    <name evidence="2" type="ORF">SAMN02910314_00309</name>
</gene>
<evidence type="ECO:0000313" key="2">
    <source>
        <dbReference type="EMBL" id="SEO45367.1"/>
    </source>
</evidence>
<keyword evidence="2" id="KW-0808">Transferase</keyword>
<dbReference type="Gene3D" id="3.40.50.2000">
    <property type="entry name" value="Glycogen Phosphorylase B"/>
    <property type="match status" value="1"/>
</dbReference>
<proteinExistence type="predicted"/>
<accession>A0A1H8PUM0</accession>
<dbReference type="InterPro" id="IPR055050">
    <property type="entry name" value="WsaF_C"/>
</dbReference>
<evidence type="ECO:0000313" key="3">
    <source>
        <dbReference type="Proteomes" id="UP000182975"/>
    </source>
</evidence>
<dbReference type="OrthoDB" id="7615426at2"/>
<dbReference type="Pfam" id="PF22772">
    <property type="entry name" value="WsaF_C"/>
    <property type="match status" value="1"/>
</dbReference>
<dbReference type="RefSeq" id="WP_066660062.1">
    <property type="nucleotide sequence ID" value="NZ_CP011402.1"/>
</dbReference>
<dbReference type="EMBL" id="FOEC01000001">
    <property type="protein sequence ID" value="SEO45367.1"/>
    <property type="molecule type" value="Genomic_DNA"/>
</dbReference>
<keyword evidence="3" id="KW-1185">Reference proteome</keyword>
<protein>
    <submittedName>
        <fullName evidence="2">Glycosyltransferase involved in cell wall bisynthesis</fullName>
    </submittedName>
</protein>
<dbReference type="SUPFAM" id="SSF53756">
    <property type="entry name" value="UDP-Glycosyltransferase/glycogen phosphorylase"/>
    <property type="match status" value="1"/>
</dbReference>
<sequence>MNIHWIIPTRVGPGSGGTRTIAQVAEELGKNNSVTISVANEAYEPEEVQGVLRDSYGMQNAIVVAKEDIPSSLDVVVATAWNTVSEALNTPARARAYFVQDFEPWFMPMGYDQIQARLTYSQDLRMVTIGRWLPVKLQQEANGKAEPFDFCVDSSIYHRLDSTRERAICVVLQPEKPRRCHELLLQALRIVKHHDPSIHIYSYGSGVPLDDVETADAIDTQLGLLPVKELASLYNRCGVGVCCSSSNPSRIPFEMMACGLPVVDLHMENNLYDLPSDATSLAYPDPASMAEAILGLFADDNKRQRMSEAGFAFMAERTIEREKAMAAELIEKIGSGAFAAQSTQEKKYLVEGVRASSELYREATIVTKLHEQAVRERLEARQSEEARIAEAAAAGTSDSPATFGIRRCIRHFLKKG</sequence>